<evidence type="ECO:0000313" key="16">
    <source>
        <dbReference type="Proteomes" id="UP000000374"/>
    </source>
</evidence>
<evidence type="ECO:0000259" key="14">
    <source>
        <dbReference type="PROSITE" id="PS50173"/>
    </source>
</evidence>
<evidence type="ECO:0000256" key="7">
    <source>
        <dbReference type="ARBA" id="ARBA00022763"/>
    </source>
</evidence>
<feature type="binding site" evidence="12">
    <location>
        <position position="28"/>
    </location>
    <ligand>
        <name>Mg(2+)</name>
        <dbReference type="ChEBI" id="CHEBI:18420"/>
    </ligand>
</feature>
<feature type="binding site" evidence="12">
    <location>
        <position position="156"/>
    </location>
    <ligand>
        <name>Mg(2+)</name>
        <dbReference type="ChEBI" id="CHEBI:18420"/>
    </ligand>
</feature>
<dbReference type="PANTHER" id="PTHR11076:SF33">
    <property type="entry name" value="DNA POLYMERASE KAPPA"/>
    <property type="match status" value="1"/>
</dbReference>
<dbReference type="GO" id="GO:0006281">
    <property type="term" value="P:DNA repair"/>
    <property type="evidence" value="ECO:0007669"/>
    <property type="project" value="UniProtKB-UniRule"/>
</dbReference>
<comment type="subunit">
    <text evidence="12">Monomer.</text>
</comment>
<dbReference type="InterPro" id="IPR043502">
    <property type="entry name" value="DNA/RNA_pol_sf"/>
</dbReference>
<dbReference type="InterPro" id="IPR043128">
    <property type="entry name" value="Rev_trsase/Diguanyl_cyclase"/>
</dbReference>
<evidence type="ECO:0000256" key="2">
    <source>
        <dbReference type="ARBA" id="ARBA00022457"/>
    </source>
</evidence>
<dbReference type="GO" id="GO:0042276">
    <property type="term" value="P:error-prone translesion synthesis"/>
    <property type="evidence" value="ECO:0007669"/>
    <property type="project" value="TreeGrafter"/>
</dbReference>
<dbReference type="KEGG" id="vei:Veis_1647"/>
<evidence type="ECO:0000256" key="6">
    <source>
        <dbReference type="ARBA" id="ARBA00022723"/>
    </source>
</evidence>
<keyword evidence="5 12" id="KW-0235">DNA replication</keyword>
<comment type="subcellular location">
    <subcellularLocation>
        <location evidence="12">Cytoplasm</location>
    </subcellularLocation>
</comment>
<keyword evidence="6 12" id="KW-0479">Metal-binding</keyword>
<dbReference type="CDD" id="cd03586">
    <property type="entry name" value="PolY_Pol_IV_kappa"/>
    <property type="match status" value="1"/>
</dbReference>
<dbReference type="SUPFAM" id="SSF56672">
    <property type="entry name" value="DNA/RNA polymerases"/>
    <property type="match status" value="1"/>
</dbReference>
<keyword evidence="4 12" id="KW-0548">Nucleotidyltransferase</keyword>
<protein>
    <recommendedName>
        <fullName evidence="12">DNA polymerase IV</fullName>
        <shortName evidence="12">Pol IV</shortName>
        <ecNumber evidence="12">2.7.7.7</ecNumber>
    </recommendedName>
</protein>
<comment type="cofactor">
    <cofactor evidence="12">
        <name>Mg(2+)</name>
        <dbReference type="ChEBI" id="CHEBI:18420"/>
    </cofactor>
    <text evidence="12">Binds 2 magnesium ions per subunit.</text>
</comment>
<dbReference type="Pfam" id="PF11798">
    <property type="entry name" value="IMS_HHH"/>
    <property type="match status" value="1"/>
</dbReference>
<dbReference type="GO" id="GO:0003887">
    <property type="term" value="F:DNA-directed DNA polymerase activity"/>
    <property type="evidence" value="ECO:0007669"/>
    <property type="project" value="UniProtKB-UniRule"/>
</dbReference>
<gene>
    <name evidence="12" type="primary">dinB</name>
    <name evidence="15" type="ordered locus">Veis_1647</name>
</gene>
<dbReference type="EMBL" id="CP000542">
    <property type="protein sequence ID" value="ABM57404.1"/>
    <property type="molecule type" value="Genomic_DNA"/>
</dbReference>
<dbReference type="GO" id="GO:0006261">
    <property type="term" value="P:DNA-templated DNA replication"/>
    <property type="evidence" value="ECO:0007669"/>
    <property type="project" value="UniProtKB-UniRule"/>
</dbReference>
<accession>A1WIE7</accession>
<keyword evidence="12" id="KW-0238">DNA-binding</keyword>
<evidence type="ECO:0000256" key="8">
    <source>
        <dbReference type="ARBA" id="ARBA00022842"/>
    </source>
</evidence>
<keyword evidence="10 12" id="KW-0234">DNA repair</keyword>
<dbReference type="eggNOG" id="COG0389">
    <property type="taxonomic scope" value="Bacteria"/>
</dbReference>
<evidence type="ECO:0000256" key="10">
    <source>
        <dbReference type="ARBA" id="ARBA00023204"/>
    </source>
</evidence>
<reference evidence="16" key="1">
    <citation type="submission" date="2006-12" db="EMBL/GenBank/DDBJ databases">
        <title>Complete sequence of chromosome 1 of Verminephrobacter eiseniae EF01-2.</title>
        <authorList>
            <person name="Copeland A."/>
            <person name="Lucas S."/>
            <person name="Lapidus A."/>
            <person name="Barry K."/>
            <person name="Detter J.C."/>
            <person name="Glavina del Rio T."/>
            <person name="Dalin E."/>
            <person name="Tice H."/>
            <person name="Pitluck S."/>
            <person name="Chertkov O."/>
            <person name="Brettin T."/>
            <person name="Bruce D."/>
            <person name="Han C."/>
            <person name="Tapia R."/>
            <person name="Gilna P."/>
            <person name="Schmutz J."/>
            <person name="Larimer F."/>
            <person name="Land M."/>
            <person name="Hauser L."/>
            <person name="Kyrpides N."/>
            <person name="Kim E."/>
            <person name="Stahl D."/>
            <person name="Richardson P."/>
        </authorList>
    </citation>
    <scope>NUCLEOTIDE SEQUENCE [LARGE SCALE GENOMIC DNA]</scope>
    <source>
        <strain evidence="16">EF01-2</strain>
    </source>
</reference>
<dbReference type="SUPFAM" id="SSF100879">
    <property type="entry name" value="Lesion bypass DNA polymerase (Y-family), little finger domain"/>
    <property type="match status" value="1"/>
</dbReference>
<organism evidence="15 16">
    <name type="scientific">Verminephrobacter eiseniae (strain EF01-2)</name>
    <dbReference type="NCBI Taxonomy" id="391735"/>
    <lineage>
        <taxon>Bacteria</taxon>
        <taxon>Pseudomonadati</taxon>
        <taxon>Pseudomonadota</taxon>
        <taxon>Betaproteobacteria</taxon>
        <taxon>Burkholderiales</taxon>
        <taxon>Comamonadaceae</taxon>
        <taxon>Verminephrobacter</taxon>
    </lineage>
</organism>
<evidence type="ECO:0000256" key="12">
    <source>
        <dbReference type="HAMAP-Rule" id="MF_01113"/>
    </source>
</evidence>
<dbReference type="FunFam" id="3.30.1490.100:FF:000004">
    <property type="entry name" value="DNA polymerase IV"/>
    <property type="match status" value="1"/>
</dbReference>
<dbReference type="GO" id="GO:0003684">
    <property type="term" value="F:damaged DNA binding"/>
    <property type="evidence" value="ECO:0007669"/>
    <property type="project" value="InterPro"/>
</dbReference>
<keyword evidence="12" id="KW-0963">Cytoplasm</keyword>
<feature type="active site" evidence="12">
    <location>
        <position position="157"/>
    </location>
</feature>
<dbReference type="InterPro" id="IPR017961">
    <property type="entry name" value="DNA_pol_Y-fam_little_finger"/>
</dbReference>
<dbReference type="Gene3D" id="1.10.150.20">
    <property type="entry name" value="5' to 3' exonuclease, C-terminal subdomain"/>
    <property type="match status" value="1"/>
</dbReference>
<dbReference type="Pfam" id="PF11799">
    <property type="entry name" value="IMS_C"/>
    <property type="match status" value="1"/>
</dbReference>
<dbReference type="PANTHER" id="PTHR11076">
    <property type="entry name" value="DNA REPAIR POLYMERASE UMUC / TRANSFERASE FAMILY MEMBER"/>
    <property type="match status" value="1"/>
</dbReference>
<evidence type="ECO:0000256" key="3">
    <source>
        <dbReference type="ARBA" id="ARBA00022679"/>
    </source>
</evidence>
<dbReference type="InterPro" id="IPR001126">
    <property type="entry name" value="UmuC"/>
</dbReference>
<sequence length="432" mass="47244">MAVTAPDTPIDPVPAAPGGRMRRIAHLDMDAFFASVELLRYPQLEGLPVVIGGGRRKADEQRLQSPDGSGLRAPRFIPVAEFARLRDYVGRGVITTATYAARQFGVGSAMGMMKAAKLCPQAIVLPVDFDEVRKYSRLFKSVITEIAPVMQDRGVDEVYIDFTDVPGGQREGGRVLARLIQKSIADATGLTCSIGVAPNRLLAKMASEFNKPNGITIIYEQDLQTKIWPLDVRKINGIGPKAGQKLAALGVQRIGELAAQDPQWLMARFGKSIGAWMHRAAWGQDDSPVVTESEPVSMSRETTFERDLHAVHDKAELGRIFTDLCMRLAEDLQRKGYVARTIGIKLRYADFRIATRDQTAASYTADGATIRQLAGQCLKRVPLQQRLRLLGVRAGTLVRCDQQPAPHAAVAAPAPRRRPGAQEAPGRTGQLF</sequence>
<keyword evidence="16" id="KW-1185">Reference proteome</keyword>
<dbReference type="Pfam" id="PF00817">
    <property type="entry name" value="IMS"/>
    <property type="match status" value="1"/>
</dbReference>
<dbReference type="HOGENOM" id="CLU_012348_1_2_4"/>
<dbReference type="OrthoDB" id="9808813at2"/>
<feature type="region of interest" description="Disordered" evidence="13">
    <location>
        <begin position="404"/>
        <end position="432"/>
    </location>
</feature>
<keyword evidence="9 12" id="KW-0239">DNA-directed DNA polymerase</keyword>
<evidence type="ECO:0000256" key="9">
    <source>
        <dbReference type="ARBA" id="ARBA00022932"/>
    </source>
</evidence>
<feature type="domain" description="UmuC" evidence="14">
    <location>
        <begin position="24"/>
        <end position="239"/>
    </location>
</feature>
<evidence type="ECO:0000313" key="15">
    <source>
        <dbReference type="EMBL" id="ABM57404.1"/>
    </source>
</evidence>
<proteinExistence type="inferred from homology"/>
<dbReference type="STRING" id="391735.Veis_1647"/>
<evidence type="ECO:0000256" key="13">
    <source>
        <dbReference type="SAM" id="MobiDB-lite"/>
    </source>
</evidence>
<keyword evidence="3 12" id="KW-0808">Transferase</keyword>
<dbReference type="InterPro" id="IPR050116">
    <property type="entry name" value="DNA_polymerase-Y"/>
</dbReference>
<dbReference type="HAMAP" id="MF_01113">
    <property type="entry name" value="DNApol_IV"/>
    <property type="match status" value="1"/>
</dbReference>
<keyword evidence="2 12" id="KW-0515">Mutator protein</keyword>
<dbReference type="InterPro" id="IPR024728">
    <property type="entry name" value="PolY_HhH_motif"/>
</dbReference>
<dbReference type="Gene3D" id="3.30.70.270">
    <property type="match status" value="1"/>
</dbReference>
<evidence type="ECO:0000256" key="11">
    <source>
        <dbReference type="ARBA" id="ARBA00049244"/>
    </source>
</evidence>
<evidence type="ECO:0000256" key="5">
    <source>
        <dbReference type="ARBA" id="ARBA00022705"/>
    </source>
</evidence>
<dbReference type="EC" id="2.7.7.7" evidence="12"/>
<dbReference type="RefSeq" id="WP_011809411.1">
    <property type="nucleotide sequence ID" value="NC_008786.1"/>
</dbReference>
<keyword evidence="7 12" id="KW-0227">DNA damage</keyword>
<dbReference type="InterPro" id="IPR036775">
    <property type="entry name" value="DNA_pol_Y-fam_lit_finger_sf"/>
</dbReference>
<dbReference type="GO" id="GO:0005829">
    <property type="term" value="C:cytosol"/>
    <property type="evidence" value="ECO:0007669"/>
    <property type="project" value="TreeGrafter"/>
</dbReference>
<dbReference type="Gene3D" id="3.40.1170.60">
    <property type="match status" value="1"/>
</dbReference>
<evidence type="ECO:0000256" key="4">
    <source>
        <dbReference type="ARBA" id="ARBA00022695"/>
    </source>
</evidence>
<name>A1WIE7_VEREI</name>
<dbReference type="InterPro" id="IPR022880">
    <property type="entry name" value="DNApol_IV"/>
</dbReference>
<evidence type="ECO:0000256" key="1">
    <source>
        <dbReference type="ARBA" id="ARBA00010945"/>
    </source>
</evidence>
<keyword evidence="8 12" id="KW-0460">Magnesium</keyword>
<feature type="site" description="Substrate discrimination" evidence="12">
    <location>
        <position position="33"/>
    </location>
</feature>
<dbReference type="Gene3D" id="3.30.1490.100">
    <property type="entry name" value="DNA polymerase, Y-family, little finger domain"/>
    <property type="match status" value="1"/>
</dbReference>
<dbReference type="GO" id="GO:0009432">
    <property type="term" value="P:SOS response"/>
    <property type="evidence" value="ECO:0007669"/>
    <property type="project" value="TreeGrafter"/>
</dbReference>
<dbReference type="AlphaFoldDB" id="A1WIE7"/>
<comment type="catalytic activity">
    <reaction evidence="11 12">
        <text>DNA(n) + a 2'-deoxyribonucleoside 5'-triphosphate = DNA(n+1) + diphosphate</text>
        <dbReference type="Rhea" id="RHEA:22508"/>
        <dbReference type="Rhea" id="RHEA-COMP:17339"/>
        <dbReference type="Rhea" id="RHEA-COMP:17340"/>
        <dbReference type="ChEBI" id="CHEBI:33019"/>
        <dbReference type="ChEBI" id="CHEBI:61560"/>
        <dbReference type="ChEBI" id="CHEBI:173112"/>
        <dbReference type="EC" id="2.7.7.7"/>
    </reaction>
</comment>
<dbReference type="Proteomes" id="UP000000374">
    <property type="component" value="Chromosome"/>
</dbReference>
<dbReference type="PROSITE" id="PS50173">
    <property type="entry name" value="UMUC"/>
    <property type="match status" value="1"/>
</dbReference>
<comment type="similarity">
    <text evidence="1 12">Belongs to the DNA polymerase type-Y family.</text>
</comment>
<feature type="compositionally biased region" description="Low complexity" evidence="13">
    <location>
        <begin position="404"/>
        <end position="414"/>
    </location>
</feature>
<dbReference type="GO" id="GO:0000287">
    <property type="term" value="F:magnesium ion binding"/>
    <property type="evidence" value="ECO:0007669"/>
    <property type="project" value="UniProtKB-UniRule"/>
</dbReference>
<dbReference type="GeneID" id="76460258"/>
<comment type="function">
    <text evidence="12">Poorly processive, error-prone DNA polymerase involved in untargeted mutagenesis. Copies undamaged DNA at stalled replication forks, which arise in vivo from mismatched or misaligned primer ends. These misaligned primers can be extended by PolIV. Exhibits no 3'-5' exonuclease (proofreading) activity. May be involved in translesional synthesis, in conjunction with the beta clamp from PolIII.</text>
</comment>